<evidence type="ECO:0000313" key="12">
    <source>
        <dbReference type="EMBL" id="MBB6084138.1"/>
    </source>
</evidence>
<dbReference type="Gene3D" id="1.10.10.60">
    <property type="entry name" value="Homeodomain-like"/>
    <property type="match status" value="1"/>
</dbReference>
<dbReference type="GO" id="GO:0016779">
    <property type="term" value="F:nucleotidyltransferase activity"/>
    <property type="evidence" value="ECO:0007669"/>
    <property type="project" value="UniProtKB-KW"/>
</dbReference>
<keyword evidence="2 9" id="KW-0240">DNA-directed RNA polymerase</keyword>
<evidence type="ECO:0000256" key="8">
    <source>
        <dbReference type="ARBA" id="ARBA00023163"/>
    </source>
</evidence>
<dbReference type="GO" id="GO:0016987">
    <property type="term" value="F:sigma factor activity"/>
    <property type="evidence" value="ECO:0007669"/>
    <property type="project" value="UniProtKB-KW"/>
</dbReference>
<dbReference type="InterPro" id="IPR007634">
    <property type="entry name" value="RNA_pol_sigma_54_DNA-bd"/>
</dbReference>
<evidence type="ECO:0000256" key="7">
    <source>
        <dbReference type="ARBA" id="ARBA00023125"/>
    </source>
</evidence>
<dbReference type="GO" id="GO:0001216">
    <property type="term" value="F:DNA-binding transcription activator activity"/>
    <property type="evidence" value="ECO:0007669"/>
    <property type="project" value="InterPro"/>
</dbReference>
<proteinExistence type="inferred from homology"/>
<evidence type="ECO:0000259" key="11">
    <source>
        <dbReference type="Pfam" id="PF04963"/>
    </source>
</evidence>
<dbReference type="PIRSF" id="PIRSF000774">
    <property type="entry name" value="RpoN"/>
    <property type="match status" value="1"/>
</dbReference>
<evidence type="ECO:0000256" key="4">
    <source>
        <dbReference type="ARBA" id="ARBA00022695"/>
    </source>
</evidence>
<dbReference type="RefSeq" id="WP_043679406.1">
    <property type="nucleotide sequence ID" value="NZ_JACHIB010000012.1"/>
</dbReference>
<evidence type="ECO:0000313" key="13">
    <source>
        <dbReference type="Proteomes" id="UP000541136"/>
    </source>
</evidence>
<keyword evidence="5 9" id="KW-0805">Transcription regulation</keyword>
<evidence type="ECO:0000256" key="5">
    <source>
        <dbReference type="ARBA" id="ARBA00023015"/>
    </source>
</evidence>
<dbReference type="PANTHER" id="PTHR32248">
    <property type="entry name" value="RNA POLYMERASE SIGMA-54 FACTOR"/>
    <property type="match status" value="1"/>
</dbReference>
<dbReference type="PANTHER" id="PTHR32248:SF4">
    <property type="entry name" value="RNA POLYMERASE SIGMA-54 FACTOR"/>
    <property type="match status" value="1"/>
</dbReference>
<sequence>MRAQPSLELGQHQHLTLTPQLRQALALLQCSSQELDQEIAQALADNPLLEAVAPEPESAAQAERLDRLWSQPARAALPDDPLEPSQPPSLIDHLLQQLHATRATERDRLLVVRLMGELDERGYLEFDPAALNAGLPPELAVEDEEWRAALFLLQSFDPAGVGARDLPECLRLQLRARADEWPADVLACARRLTDHLEDLGAGRWGRLCEALGCDRALLDAAHRALRRLDPRPAGAWQTDPVHYIVPDVLFHRAADGWRVSLNPAIEPRLRLNPELADALAGQDLSPELRDRVRQARSLIHNLDQRRQTILRVAETIARHQRAFLESGVAALRPLTLREVAQALELHESTISRATRLKYAQTPWGVHELKFFFGTGVQTRSGEDTSALAVQALMRAMLESEPAGKPLSDMRLAQMLAEQDVVIARRTVAKYREAMGVPPASVRKARGPADA</sequence>
<protein>
    <recommendedName>
        <fullName evidence="9">RNA polymerase sigma-54 factor</fullName>
    </recommendedName>
</protein>
<reference evidence="12 13" key="1">
    <citation type="submission" date="2020-08" db="EMBL/GenBank/DDBJ databases">
        <title>Genomic Encyclopedia of Type Strains, Phase IV (KMG-IV): sequencing the most valuable type-strain genomes for metagenomic binning, comparative biology and taxonomic classification.</title>
        <authorList>
            <person name="Goeker M."/>
        </authorList>
    </citation>
    <scope>NUCLEOTIDE SEQUENCE [LARGE SCALE GENOMIC DNA]</scope>
    <source>
        <strain evidence="12 13">DSM 12141</strain>
    </source>
</reference>
<keyword evidence="4 9" id="KW-0548">Nucleotidyltransferase</keyword>
<dbReference type="InterPro" id="IPR000394">
    <property type="entry name" value="RNA_pol_sigma_54"/>
</dbReference>
<accession>A0A7W9WP21</accession>
<evidence type="ECO:0000256" key="9">
    <source>
        <dbReference type="PIRNR" id="PIRNR000774"/>
    </source>
</evidence>
<keyword evidence="7 9" id="KW-0238">DNA-binding</keyword>
<keyword evidence="6 9" id="KW-0731">Sigma factor</keyword>
<evidence type="ECO:0000256" key="6">
    <source>
        <dbReference type="ARBA" id="ARBA00023082"/>
    </source>
</evidence>
<gene>
    <name evidence="12" type="ORF">HNR28_002183</name>
</gene>
<feature type="domain" description="RNA polymerase sigma factor 54 core-binding" evidence="11">
    <location>
        <begin position="85"/>
        <end position="273"/>
    </location>
</feature>
<dbReference type="Pfam" id="PF04963">
    <property type="entry name" value="Sigma54_CBD"/>
    <property type="match status" value="1"/>
</dbReference>
<comment type="function">
    <text evidence="9">Sigma factors are initiation factors that promote the attachment of RNA polymerase to specific initiation sites and are then released.</text>
</comment>
<keyword evidence="3 9" id="KW-0808">Transferase</keyword>
<feature type="domain" description="RNA polymerase sigma factor 54 DNA-binding" evidence="10">
    <location>
        <begin position="288"/>
        <end position="443"/>
    </location>
</feature>
<name>A0A7W9WP21_CASDE</name>
<dbReference type="InterPro" id="IPR007046">
    <property type="entry name" value="RNA_pol_sigma_54_core-bd"/>
</dbReference>
<dbReference type="GO" id="GO:0000428">
    <property type="term" value="C:DNA-directed RNA polymerase complex"/>
    <property type="evidence" value="ECO:0007669"/>
    <property type="project" value="UniProtKB-KW"/>
</dbReference>
<comment type="similarity">
    <text evidence="1 9">Belongs to the sigma-54 factor family.</text>
</comment>
<dbReference type="PROSITE" id="PS00718">
    <property type="entry name" value="SIGMA54_2"/>
    <property type="match status" value="1"/>
</dbReference>
<dbReference type="GO" id="GO:0006352">
    <property type="term" value="P:DNA-templated transcription initiation"/>
    <property type="evidence" value="ECO:0007669"/>
    <property type="project" value="InterPro"/>
</dbReference>
<dbReference type="InterPro" id="IPR038709">
    <property type="entry name" value="RpoN_core-bd_sf"/>
</dbReference>
<dbReference type="NCBIfam" id="TIGR02395">
    <property type="entry name" value="rpoN_sigma"/>
    <property type="match status" value="1"/>
</dbReference>
<dbReference type="PROSITE" id="PS50044">
    <property type="entry name" value="SIGMA54_3"/>
    <property type="match status" value="1"/>
</dbReference>
<dbReference type="EMBL" id="JACHIB010000012">
    <property type="protein sequence ID" value="MBB6084138.1"/>
    <property type="molecule type" value="Genomic_DNA"/>
</dbReference>
<organism evidence="12 13">
    <name type="scientific">Castellaniella defragrans</name>
    <name type="common">Alcaligenes defragrans</name>
    <dbReference type="NCBI Taxonomy" id="75697"/>
    <lineage>
        <taxon>Bacteria</taxon>
        <taxon>Pseudomonadati</taxon>
        <taxon>Pseudomonadota</taxon>
        <taxon>Betaproteobacteria</taxon>
        <taxon>Burkholderiales</taxon>
        <taxon>Alcaligenaceae</taxon>
        <taxon>Castellaniella</taxon>
    </lineage>
</organism>
<evidence type="ECO:0000256" key="3">
    <source>
        <dbReference type="ARBA" id="ARBA00022679"/>
    </source>
</evidence>
<comment type="caution">
    <text evidence="12">The sequence shown here is derived from an EMBL/GenBank/DDBJ whole genome shotgun (WGS) entry which is preliminary data.</text>
</comment>
<evidence type="ECO:0000256" key="1">
    <source>
        <dbReference type="ARBA" id="ARBA00008798"/>
    </source>
</evidence>
<dbReference type="PRINTS" id="PR00045">
    <property type="entry name" value="SIGMA54FCT"/>
</dbReference>
<dbReference type="Proteomes" id="UP000541136">
    <property type="component" value="Unassembled WGS sequence"/>
</dbReference>
<dbReference type="GO" id="GO:0003677">
    <property type="term" value="F:DNA binding"/>
    <property type="evidence" value="ECO:0007669"/>
    <property type="project" value="UniProtKB-KW"/>
</dbReference>
<dbReference type="Pfam" id="PF04552">
    <property type="entry name" value="Sigma54_DBD"/>
    <property type="match status" value="1"/>
</dbReference>
<evidence type="ECO:0000256" key="2">
    <source>
        <dbReference type="ARBA" id="ARBA00022478"/>
    </source>
</evidence>
<dbReference type="Pfam" id="PF00309">
    <property type="entry name" value="Sigma54_AID"/>
    <property type="match status" value="1"/>
</dbReference>
<keyword evidence="8 9" id="KW-0804">Transcription</keyword>
<dbReference type="PROSITE" id="PS00717">
    <property type="entry name" value="SIGMA54_1"/>
    <property type="match status" value="1"/>
</dbReference>
<dbReference type="Gene3D" id="1.10.10.1330">
    <property type="entry name" value="RNA polymerase sigma-54 factor, core-binding domain"/>
    <property type="match status" value="1"/>
</dbReference>
<dbReference type="AlphaFoldDB" id="A0A7W9WP21"/>
<evidence type="ECO:0000259" key="10">
    <source>
        <dbReference type="Pfam" id="PF04552"/>
    </source>
</evidence>